<evidence type="ECO:0000256" key="1">
    <source>
        <dbReference type="ARBA" id="ARBA00004123"/>
    </source>
</evidence>
<organism evidence="8 9">
    <name type="scientific">Hymenochirus boettgeri</name>
    <name type="common">Congo dwarf clawed frog</name>
    <dbReference type="NCBI Taxonomy" id="247094"/>
    <lineage>
        <taxon>Eukaryota</taxon>
        <taxon>Metazoa</taxon>
        <taxon>Chordata</taxon>
        <taxon>Craniata</taxon>
        <taxon>Vertebrata</taxon>
        <taxon>Euteleostomi</taxon>
        <taxon>Amphibia</taxon>
        <taxon>Batrachia</taxon>
        <taxon>Anura</taxon>
        <taxon>Pipoidea</taxon>
        <taxon>Pipidae</taxon>
        <taxon>Pipinae</taxon>
        <taxon>Hymenochirus</taxon>
    </lineage>
</organism>
<feature type="domain" description="CS" evidence="7">
    <location>
        <begin position="280"/>
        <end position="369"/>
    </location>
</feature>
<dbReference type="SUPFAM" id="SSF49764">
    <property type="entry name" value="HSP20-like chaperones"/>
    <property type="match status" value="1"/>
</dbReference>
<keyword evidence="5" id="KW-0539">Nucleus</keyword>
<dbReference type="Gene3D" id="2.60.40.790">
    <property type="match status" value="1"/>
</dbReference>
<evidence type="ECO:0000256" key="5">
    <source>
        <dbReference type="ARBA" id="ARBA00023242"/>
    </source>
</evidence>
<feature type="region of interest" description="Disordered" evidence="6">
    <location>
        <begin position="261"/>
        <end position="282"/>
    </location>
</feature>
<dbReference type="InterPro" id="IPR008978">
    <property type="entry name" value="HSP20-like_chaperone"/>
</dbReference>
<evidence type="ECO:0000256" key="6">
    <source>
        <dbReference type="SAM" id="MobiDB-lite"/>
    </source>
</evidence>
<protein>
    <recommendedName>
        <fullName evidence="3">NudC domain-containing protein 1</fullName>
    </recommendedName>
</protein>
<evidence type="ECO:0000256" key="4">
    <source>
        <dbReference type="ARBA" id="ARBA00022490"/>
    </source>
</evidence>
<sequence length="591" mass="67183">MYLPTMEAANCSLKVNRLLLDPQFESYKLTLDPLPCYNVELDTAVAEVFLREDQYTLDHMRAFGMYNYLHCNPWVPDSVFYVDQLERVMSLTVTLDTAMGKPTEVFRFPRDLNACDNRLCSSMHFTSAQWVVLSDGAGTLYLIRNGNHSGSTYGKWELIFNTELGEPFIVIHSISSVLCERHVIDVLLLSVEKDESDVKGSGFHVSLEWVSIVQMQSKEDCGYEISKRRKLFGKSVPDYAAIEPSGKGMMIISSKPFRLISKEGDQPKSPGDERMDEDDKREPLYSWQQTGDDVTVTFQLPEGITKEDLKIKFLPRDIEISFKDQDSFLKGQLHSLIDCESSLWIMKDKQSVEVTLIKQDTGCMWADFIIGDKQGKYIANPEQCAAISERLMHLTSEDMNTDPDKEKPPCNAQELEECDFFLDDSTSLCRFDGESLKATHVVNLGSNPFLFSFVATPELMPCFSLRHDVDALLWQPVFEQEESLWEHIATFNALGYVQASKQDKKFFSCAPNFSYAALCECTRRIFLYRQPTPLTTVLYNRKEGRRVGQVAKQQVASLETSDPILGFQASNERIFVLTAKKLSVIKVNSTS</sequence>
<evidence type="ECO:0000313" key="8">
    <source>
        <dbReference type="EMBL" id="KAG8441698.1"/>
    </source>
</evidence>
<dbReference type="GO" id="GO:0005737">
    <property type="term" value="C:cytoplasm"/>
    <property type="evidence" value="ECO:0007669"/>
    <property type="project" value="UniProtKB-SubCell"/>
</dbReference>
<dbReference type="InterPro" id="IPR007052">
    <property type="entry name" value="CS_dom"/>
</dbReference>
<reference evidence="8" key="1">
    <citation type="thesis" date="2020" institute="ProQuest LLC" country="789 East Eisenhower Parkway, Ann Arbor, MI, USA">
        <title>Comparative Genomics and Chromosome Evolution.</title>
        <authorList>
            <person name="Mudd A.B."/>
        </authorList>
    </citation>
    <scope>NUCLEOTIDE SEQUENCE</scope>
    <source>
        <strain evidence="8">Female2</strain>
        <tissue evidence="8">Blood</tissue>
    </source>
</reference>
<dbReference type="AlphaFoldDB" id="A0A8T2JDU3"/>
<evidence type="ECO:0000256" key="2">
    <source>
        <dbReference type="ARBA" id="ARBA00004496"/>
    </source>
</evidence>
<evidence type="ECO:0000256" key="3">
    <source>
        <dbReference type="ARBA" id="ARBA00018915"/>
    </source>
</evidence>
<dbReference type="EMBL" id="JAACNH010000005">
    <property type="protein sequence ID" value="KAG8441698.1"/>
    <property type="molecule type" value="Genomic_DNA"/>
</dbReference>
<dbReference type="PANTHER" id="PTHR21664:SF1">
    <property type="entry name" value="NUDC DOMAIN-CONTAINING PROTEIN 1"/>
    <property type="match status" value="1"/>
</dbReference>
<keyword evidence="9" id="KW-1185">Reference proteome</keyword>
<dbReference type="Pfam" id="PF04969">
    <property type="entry name" value="CS"/>
    <property type="match status" value="1"/>
</dbReference>
<dbReference type="Proteomes" id="UP000812440">
    <property type="component" value="Chromosome 6"/>
</dbReference>
<proteinExistence type="predicted"/>
<keyword evidence="4" id="KW-0963">Cytoplasm</keyword>
<dbReference type="InterPro" id="IPR037895">
    <property type="entry name" value="NUDCD1"/>
</dbReference>
<dbReference type="GO" id="GO:0005634">
    <property type="term" value="C:nucleus"/>
    <property type="evidence" value="ECO:0007669"/>
    <property type="project" value="UniProtKB-SubCell"/>
</dbReference>
<evidence type="ECO:0000313" key="9">
    <source>
        <dbReference type="Proteomes" id="UP000812440"/>
    </source>
</evidence>
<dbReference type="PROSITE" id="PS51203">
    <property type="entry name" value="CS"/>
    <property type="match status" value="1"/>
</dbReference>
<dbReference type="OrthoDB" id="428655at2759"/>
<name>A0A8T2JDU3_9PIPI</name>
<gene>
    <name evidence="8" type="ORF">GDO86_010762</name>
</gene>
<accession>A0A8T2JDU3</accession>
<dbReference type="PANTHER" id="PTHR21664">
    <property type="entry name" value="CHRONIC MYELOGENOUS LEUKEMIA TUMOR ANTIGEN 66"/>
    <property type="match status" value="1"/>
</dbReference>
<comment type="subcellular location">
    <subcellularLocation>
        <location evidence="2">Cytoplasm</location>
    </subcellularLocation>
    <subcellularLocation>
        <location evidence="1">Nucleus</location>
    </subcellularLocation>
</comment>
<comment type="caution">
    <text evidence="8">The sequence shown here is derived from an EMBL/GenBank/DDBJ whole genome shotgun (WGS) entry which is preliminary data.</text>
</comment>
<evidence type="ECO:0000259" key="7">
    <source>
        <dbReference type="PROSITE" id="PS51203"/>
    </source>
</evidence>